<proteinExistence type="predicted"/>
<evidence type="ECO:0000259" key="10">
    <source>
        <dbReference type="Pfam" id="PF01757"/>
    </source>
</evidence>
<dbReference type="GO" id="GO:0009103">
    <property type="term" value="P:lipopolysaccharide biosynthetic process"/>
    <property type="evidence" value="ECO:0007669"/>
    <property type="project" value="TreeGrafter"/>
</dbReference>
<feature type="transmembrane region" description="Helical" evidence="9">
    <location>
        <begin position="51"/>
        <end position="72"/>
    </location>
</feature>
<dbReference type="GO" id="GO:0005886">
    <property type="term" value="C:plasma membrane"/>
    <property type="evidence" value="ECO:0007669"/>
    <property type="project" value="UniProtKB-SubCell"/>
</dbReference>
<keyword evidence="7 11" id="KW-0012">Acyltransferase</keyword>
<dbReference type="InterPro" id="IPR002656">
    <property type="entry name" value="Acyl_transf_3_dom"/>
</dbReference>
<reference evidence="11 12" key="1">
    <citation type="journal article" date="2018" name="Environ. Microbiol.">
        <title>Novel energy conservation strategies and behaviour of Pelotomaculum schinkii driving syntrophic propionate catabolism.</title>
        <authorList>
            <person name="Hidalgo-Ahumada C.A.P."/>
            <person name="Nobu M.K."/>
            <person name="Narihiro T."/>
            <person name="Tamaki H."/>
            <person name="Liu W.T."/>
            <person name="Kamagata Y."/>
            <person name="Stams A.J.M."/>
            <person name="Imachi H."/>
            <person name="Sousa D.Z."/>
        </authorList>
    </citation>
    <scope>NUCLEOTIDE SEQUENCE [LARGE SCALE GENOMIC DNA]</scope>
    <source>
        <strain evidence="11 12">HH</strain>
    </source>
</reference>
<keyword evidence="2" id="KW-1003">Cell membrane</keyword>
<dbReference type="InterPro" id="IPR036514">
    <property type="entry name" value="SGNH_hydro_sf"/>
</dbReference>
<evidence type="ECO:0000256" key="4">
    <source>
        <dbReference type="ARBA" id="ARBA00022692"/>
    </source>
</evidence>
<evidence type="ECO:0000313" key="12">
    <source>
        <dbReference type="Proteomes" id="UP000298324"/>
    </source>
</evidence>
<feature type="transmembrane region" description="Helical" evidence="9">
    <location>
        <begin position="311"/>
        <end position="331"/>
    </location>
</feature>
<gene>
    <name evidence="11" type="primary">oatA</name>
    <name evidence="11" type="ORF">Psch_02218</name>
</gene>
<feature type="transmembrane region" description="Helical" evidence="9">
    <location>
        <begin position="219"/>
        <end position="237"/>
    </location>
</feature>
<protein>
    <submittedName>
        <fullName evidence="11">O-acetyltransferase OatA</fullName>
        <ecNumber evidence="11">2.3.1.-</ecNumber>
    </submittedName>
</protein>
<evidence type="ECO:0000256" key="3">
    <source>
        <dbReference type="ARBA" id="ARBA00022679"/>
    </source>
</evidence>
<sequence>MERNGKLGFAEHDEQAPLHARRYMPGLDGLRALSVMAVIAYHQNLTWAQGGFLGVCIFFVLSGYLITDILVAKWKPSAGINLKDFWLGRARRLLPALFVTLAGVMVWISLFDPIRLSSLWDDVLAAMFYSSNWLLTFQKVSYFASFGLPSPLGHLWSLAVEEQFYLVWPLLLGLGLHYIPQRGRLAGLILALVLTSAAAMAIVYTPGLDPSRVYYGTDTRAFSLLIGAVLAIIWPSRKLSDDLSPRGRIGLDAVGGAALLAVFWMIWKSNQYQTFLYYGGLLLFSVATAVIVAVLAHPASRLGRIFGMKPLRSLGVCSYGIYLWHYPVIVLTSPTVNTGGVNIQLALGQTALSISLAAFSWFFIEDPIRRGKWKEFLQGLLYHLKWWQKPLGVSGKTALAGIVVFFSIFILAVSGCAMISQAKQTDIKSEIIREPEQTKPAETEPGESEENGAGKKFVAGEATLGADKKDVFTGKGVTIIGDSVMIDIGRELKKRFPDIIVDAEIGRQMYQAPKVIENLKEQGLLGKTVVIELGANGAFTQDQFMDILNLLGQERRIVIVNTRVPKPWESVVNQILAQAAAAHPEITLVDWYSASSGHNGYFYPDGVHLKQAGIQAYAALVSGAFAP</sequence>
<dbReference type="Proteomes" id="UP000298324">
    <property type="component" value="Unassembled WGS sequence"/>
</dbReference>
<dbReference type="CDD" id="cd01840">
    <property type="entry name" value="SGNH_hydrolase_yrhL_like"/>
    <property type="match status" value="1"/>
</dbReference>
<feature type="transmembrane region" description="Helical" evidence="9">
    <location>
        <begin position="93"/>
        <end position="111"/>
    </location>
</feature>
<evidence type="ECO:0000256" key="8">
    <source>
        <dbReference type="SAM" id="MobiDB-lite"/>
    </source>
</evidence>
<evidence type="ECO:0000256" key="9">
    <source>
        <dbReference type="SAM" id="Phobius"/>
    </source>
</evidence>
<name>A0A4Y7RIM5_9FIRM</name>
<feature type="transmembrane region" description="Helical" evidence="9">
    <location>
        <begin position="275"/>
        <end position="299"/>
    </location>
</feature>
<keyword evidence="4 9" id="KW-0812">Transmembrane</keyword>
<keyword evidence="12" id="KW-1185">Reference proteome</keyword>
<accession>A0A4Y7RIM5</accession>
<dbReference type="AlphaFoldDB" id="A0A4Y7RIM5"/>
<dbReference type="EC" id="2.3.1.-" evidence="11"/>
<feature type="compositionally biased region" description="Basic and acidic residues" evidence="8">
    <location>
        <begin position="430"/>
        <end position="442"/>
    </location>
</feature>
<feature type="domain" description="Acyltransferase 3" evidence="10">
    <location>
        <begin position="25"/>
        <end position="363"/>
    </location>
</feature>
<organism evidence="11 12">
    <name type="scientific">Pelotomaculum schinkii</name>
    <dbReference type="NCBI Taxonomy" id="78350"/>
    <lineage>
        <taxon>Bacteria</taxon>
        <taxon>Bacillati</taxon>
        <taxon>Bacillota</taxon>
        <taxon>Clostridia</taxon>
        <taxon>Eubacteriales</taxon>
        <taxon>Desulfotomaculaceae</taxon>
        <taxon>Pelotomaculum</taxon>
    </lineage>
</organism>
<feature type="transmembrane region" description="Helical" evidence="9">
    <location>
        <begin position="163"/>
        <end position="179"/>
    </location>
</feature>
<keyword evidence="3 11" id="KW-0808">Transferase</keyword>
<dbReference type="PANTHER" id="PTHR23028:SF53">
    <property type="entry name" value="ACYL_TRANSF_3 DOMAIN-CONTAINING PROTEIN"/>
    <property type="match status" value="1"/>
</dbReference>
<dbReference type="Gene3D" id="3.40.50.1110">
    <property type="entry name" value="SGNH hydrolase"/>
    <property type="match status" value="1"/>
</dbReference>
<feature type="transmembrane region" description="Helical" evidence="9">
    <location>
        <begin position="249"/>
        <end position="269"/>
    </location>
</feature>
<comment type="caution">
    <text evidence="11">The sequence shown here is derived from an EMBL/GenBank/DDBJ whole genome shotgun (WGS) entry which is preliminary data.</text>
</comment>
<feature type="transmembrane region" description="Helical" evidence="9">
    <location>
        <begin position="186"/>
        <end position="207"/>
    </location>
</feature>
<dbReference type="Pfam" id="PF01757">
    <property type="entry name" value="Acyl_transf_3"/>
    <property type="match status" value="1"/>
</dbReference>
<dbReference type="EMBL" id="QFGA01000001">
    <property type="protein sequence ID" value="TEB08651.1"/>
    <property type="molecule type" value="Genomic_DNA"/>
</dbReference>
<feature type="region of interest" description="Disordered" evidence="8">
    <location>
        <begin position="430"/>
        <end position="454"/>
    </location>
</feature>
<dbReference type="GO" id="GO:0016747">
    <property type="term" value="F:acyltransferase activity, transferring groups other than amino-acyl groups"/>
    <property type="evidence" value="ECO:0007669"/>
    <property type="project" value="InterPro"/>
</dbReference>
<evidence type="ECO:0000256" key="7">
    <source>
        <dbReference type="ARBA" id="ARBA00023315"/>
    </source>
</evidence>
<comment type="subcellular location">
    <subcellularLocation>
        <location evidence="1">Cell membrane</location>
        <topology evidence="1">Multi-pass membrane protein</topology>
    </subcellularLocation>
</comment>
<feature type="transmembrane region" description="Helical" evidence="9">
    <location>
        <begin position="343"/>
        <end position="364"/>
    </location>
</feature>
<evidence type="ECO:0000256" key="5">
    <source>
        <dbReference type="ARBA" id="ARBA00022989"/>
    </source>
</evidence>
<evidence type="ECO:0000313" key="11">
    <source>
        <dbReference type="EMBL" id="TEB08651.1"/>
    </source>
</evidence>
<evidence type="ECO:0000256" key="6">
    <source>
        <dbReference type="ARBA" id="ARBA00023136"/>
    </source>
</evidence>
<keyword evidence="5 9" id="KW-1133">Transmembrane helix</keyword>
<evidence type="ECO:0000256" key="2">
    <source>
        <dbReference type="ARBA" id="ARBA00022475"/>
    </source>
</evidence>
<feature type="transmembrane region" description="Helical" evidence="9">
    <location>
        <begin position="398"/>
        <end position="420"/>
    </location>
</feature>
<dbReference type="PANTHER" id="PTHR23028">
    <property type="entry name" value="ACETYLTRANSFERASE"/>
    <property type="match status" value="1"/>
</dbReference>
<dbReference type="RefSeq" id="WP_243124012.1">
    <property type="nucleotide sequence ID" value="NZ_QFGA01000001.1"/>
</dbReference>
<dbReference type="SUPFAM" id="SSF52266">
    <property type="entry name" value="SGNH hydrolase"/>
    <property type="match status" value="1"/>
</dbReference>
<evidence type="ECO:0000256" key="1">
    <source>
        <dbReference type="ARBA" id="ARBA00004651"/>
    </source>
</evidence>
<dbReference type="InterPro" id="IPR050879">
    <property type="entry name" value="Acyltransferase_3"/>
</dbReference>
<keyword evidence="6 9" id="KW-0472">Membrane</keyword>